<proteinExistence type="predicted"/>
<name>A0ACC2K2R0_PERAE</name>
<evidence type="ECO:0000313" key="2">
    <source>
        <dbReference type="Proteomes" id="UP001234297"/>
    </source>
</evidence>
<accession>A0ACC2K2R0</accession>
<comment type="caution">
    <text evidence="1">The sequence shown here is derived from an EMBL/GenBank/DDBJ whole genome shotgun (WGS) entry which is preliminary data.</text>
</comment>
<dbReference type="EMBL" id="CM056820">
    <property type="protein sequence ID" value="KAJ8615223.1"/>
    <property type="molecule type" value="Genomic_DNA"/>
</dbReference>
<keyword evidence="2" id="KW-1185">Reference proteome</keyword>
<dbReference type="Proteomes" id="UP001234297">
    <property type="component" value="Chromosome 12"/>
</dbReference>
<gene>
    <name evidence="1" type="ORF">MRB53_034595</name>
</gene>
<reference evidence="1 2" key="1">
    <citation type="journal article" date="2022" name="Hortic Res">
        <title>A haplotype resolved chromosomal level avocado genome allows analysis of novel avocado genes.</title>
        <authorList>
            <person name="Nath O."/>
            <person name="Fletcher S.J."/>
            <person name="Hayward A."/>
            <person name="Shaw L.M."/>
            <person name="Masouleh A.K."/>
            <person name="Furtado A."/>
            <person name="Henry R.J."/>
            <person name="Mitter N."/>
        </authorList>
    </citation>
    <scope>NUCLEOTIDE SEQUENCE [LARGE SCALE GENOMIC DNA]</scope>
    <source>
        <strain evidence="2">cv. Hass</strain>
    </source>
</reference>
<organism evidence="1 2">
    <name type="scientific">Persea americana</name>
    <name type="common">Avocado</name>
    <dbReference type="NCBI Taxonomy" id="3435"/>
    <lineage>
        <taxon>Eukaryota</taxon>
        <taxon>Viridiplantae</taxon>
        <taxon>Streptophyta</taxon>
        <taxon>Embryophyta</taxon>
        <taxon>Tracheophyta</taxon>
        <taxon>Spermatophyta</taxon>
        <taxon>Magnoliopsida</taxon>
        <taxon>Magnoliidae</taxon>
        <taxon>Laurales</taxon>
        <taxon>Lauraceae</taxon>
        <taxon>Persea</taxon>
    </lineage>
</organism>
<sequence length="166" mass="18173">MALGRSFVVILFFLWTCFASSSFISDGTFDYCGSSTGRSLLQNRKSCPVNFEFQNYTVITSQCKGPHYSQNSCCTAFKEFACPFADELNDVSNDCASTMFSYINLNGRYPPGLFASFCREGKEGLACLASGPLADDTNANAGQKLQNVSALLIILAAGFFMLFHIF</sequence>
<evidence type="ECO:0000313" key="1">
    <source>
        <dbReference type="EMBL" id="KAJ8615223.1"/>
    </source>
</evidence>
<protein>
    <submittedName>
        <fullName evidence="1">Uncharacterized protein</fullName>
    </submittedName>
</protein>